<comment type="caution">
    <text evidence="4">The sequence shown here is derived from an EMBL/GenBank/DDBJ whole genome shotgun (WGS) entry which is preliminary data.</text>
</comment>
<feature type="domain" description="GFO/IDH/MocA-like oxidoreductase" evidence="3">
    <location>
        <begin position="160"/>
        <end position="269"/>
    </location>
</feature>
<dbReference type="PANTHER" id="PTHR43377:SF1">
    <property type="entry name" value="BILIVERDIN REDUCTASE A"/>
    <property type="match status" value="1"/>
</dbReference>
<dbReference type="InterPro" id="IPR051450">
    <property type="entry name" value="Gfo/Idh/MocA_Oxidoreductases"/>
</dbReference>
<evidence type="ECO:0000313" key="4">
    <source>
        <dbReference type="EMBL" id="MDP5227244.1"/>
    </source>
</evidence>
<accession>A0ABT9INS8</accession>
<dbReference type="SUPFAM" id="SSF55347">
    <property type="entry name" value="Glyceraldehyde-3-phosphate dehydrogenase-like, C-terminal domain"/>
    <property type="match status" value="1"/>
</dbReference>
<gene>
    <name evidence="4" type="ORF">Q9R02_08785</name>
</gene>
<dbReference type="PANTHER" id="PTHR43377">
    <property type="entry name" value="BILIVERDIN REDUCTASE A"/>
    <property type="match status" value="1"/>
</dbReference>
<feature type="domain" description="Gfo/Idh/MocA-like oxidoreductase N-terminal" evidence="2">
    <location>
        <begin position="30"/>
        <end position="127"/>
    </location>
</feature>
<evidence type="ECO:0000259" key="2">
    <source>
        <dbReference type="Pfam" id="PF01408"/>
    </source>
</evidence>
<evidence type="ECO:0000313" key="5">
    <source>
        <dbReference type="Proteomes" id="UP001232725"/>
    </source>
</evidence>
<keyword evidence="5" id="KW-1185">Reference proteome</keyword>
<sequence>MTFTSYLGRSSAAGAVPQPALAPIGERGLRVLVRGTGSIGARHARVLGALGVERLYVWPVRAGLRLEDRPDLPPAATVVEGYPDGPLDLVIIATDTRRHAADTLEALAQAPGAILLEKPVAPAVEDSAVLRAHPGAHTVYVSAPLRFHQGFAVIDELLPRLGRVTSAQVTSQSWLPSWRPNRDFRESYSARHEDGGVLRDLVHDIDYPCLLFGAPSSLRACIGSGVLGIEAEESADLQWDGTAAVQLRLDYVSPVKTRGIRIATTEGALSWDVVSNRVVLEWPRPEDGTVAREEKVFPADADVDTALARQTLAVLQHTGLDAGDSMSRFRPASLADGITAVAVCDAARTAAASGGTEPVVW</sequence>
<proteinExistence type="predicted"/>
<dbReference type="Pfam" id="PF01408">
    <property type="entry name" value="GFO_IDH_MocA"/>
    <property type="match status" value="1"/>
</dbReference>
<dbReference type="Gene3D" id="3.30.360.10">
    <property type="entry name" value="Dihydrodipicolinate Reductase, domain 2"/>
    <property type="match status" value="1"/>
</dbReference>
<dbReference type="Pfam" id="PF22725">
    <property type="entry name" value="GFO_IDH_MocA_C3"/>
    <property type="match status" value="1"/>
</dbReference>
<evidence type="ECO:0000259" key="3">
    <source>
        <dbReference type="Pfam" id="PF22725"/>
    </source>
</evidence>
<dbReference type="SUPFAM" id="SSF51735">
    <property type="entry name" value="NAD(P)-binding Rossmann-fold domains"/>
    <property type="match status" value="1"/>
</dbReference>
<organism evidence="4 5">
    <name type="scientific">Arthrobacter horti</name>
    <dbReference type="NCBI Taxonomy" id="3068273"/>
    <lineage>
        <taxon>Bacteria</taxon>
        <taxon>Bacillati</taxon>
        <taxon>Actinomycetota</taxon>
        <taxon>Actinomycetes</taxon>
        <taxon>Micrococcales</taxon>
        <taxon>Micrococcaceae</taxon>
        <taxon>Arthrobacter</taxon>
    </lineage>
</organism>
<reference evidence="4 5" key="1">
    <citation type="submission" date="2023-08" db="EMBL/GenBank/DDBJ databases">
        <title>Arthrobacter horti sp. nov., isolated from forest soil.</title>
        <authorList>
            <person name="Park M."/>
        </authorList>
    </citation>
    <scope>NUCLEOTIDE SEQUENCE [LARGE SCALE GENOMIC DNA]</scope>
    <source>
        <strain evidence="4 5">YJM1</strain>
    </source>
</reference>
<name>A0ABT9INS8_9MICC</name>
<dbReference type="Gene3D" id="3.40.50.720">
    <property type="entry name" value="NAD(P)-binding Rossmann-like Domain"/>
    <property type="match status" value="1"/>
</dbReference>
<dbReference type="InterPro" id="IPR000683">
    <property type="entry name" value="Gfo/Idh/MocA-like_OxRdtase_N"/>
</dbReference>
<dbReference type="Proteomes" id="UP001232725">
    <property type="component" value="Unassembled WGS sequence"/>
</dbReference>
<dbReference type="RefSeq" id="WP_305996290.1">
    <property type="nucleotide sequence ID" value="NZ_JAVALS010000004.1"/>
</dbReference>
<dbReference type="InterPro" id="IPR036291">
    <property type="entry name" value="NAD(P)-bd_dom_sf"/>
</dbReference>
<dbReference type="EMBL" id="JAVALS010000004">
    <property type="protein sequence ID" value="MDP5227244.1"/>
    <property type="molecule type" value="Genomic_DNA"/>
</dbReference>
<protein>
    <submittedName>
        <fullName evidence="4">Oxidoreductase</fullName>
    </submittedName>
</protein>
<keyword evidence="1" id="KW-0520">NAD</keyword>
<dbReference type="InterPro" id="IPR055170">
    <property type="entry name" value="GFO_IDH_MocA-like_dom"/>
</dbReference>
<evidence type="ECO:0000256" key="1">
    <source>
        <dbReference type="ARBA" id="ARBA00023027"/>
    </source>
</evidence>